<evidence type="ECO:0000313" key="2">
    <source>
        <dbReference type="Proteomes" id="UP001054945"/>
    </source>
</evidence>
<comment type="caution">
    <text evidence="1">The sequence shown here is derived from an EMBL/GenBank/DDBJ whole genome shotgun (WGS) entry which is preliminary data.</text>
</comment>
<dbReference type="Proteomes" id="UP001054945">
    <property type="component" value="Unassembled WGS sequence"/>
</dbReference>
<keyword evidence="2" id="KW-1185">Reference proteome</keyword>
<gene>
    <name evidence="1" type="ORF">CEXT_198671</name>
</gene>
<reference evidence="1 2" key="1">
    <citation type="submission" date="2021-06" db="EMBL/GenBank/DDBJ databases">
        <title>Caerostris extrusa draft genome.</title>
        <authorList>
            <person name="Kono N."/>
            <person name="Arakawa K."/>
        </authorList>
    </citation>
    <scope>NUCLEOTIDE SEQUENCE [LARGE SCALE GENOMIC DNA]</scope>
</reference>
<organism evidence="1 2">
    <name type="scientific">Caerostris extrusa</name>
    <name type="common">Bark spider</name>
    <name type="synonym">Caerostris bankana</name>
    <dbReference type="NCBI Taxonomy" id="172846"/>
    <lineage>
        <taxon>Eukaryota</taxon>
        <taxon>Metazoa</taxon>
        <taxon>Ecdysozoa</taxon>
        <taxon>Arthropoda</taxon>
        <taxon>Chelicerata</taxon>
        <taxon>Arachnida</taxon>
        <taxon>Araneae</taxon>
        <taxon>Araneomorphae</taxon>
        <taxon>Entelegynae</taxon>
        <taxon>Araneoidea</taxon>
        <taxon>Araneidae</taxon>
        <taxon>Caerostris</taxon>
    </lineage>
</organism>
<sequence length="103" mass="11823">MGVDCIHNLSASVCMYTTRDGAEGACTFPPQLLPPRADVREQIFWPLDSNMCHIWNRHEFWVHMLAQRFLYKLSILVQNYSKGSSAPELWCHVENLLPTSDVS</sequence>
<accession>A0AAV4XCB4</accession>
<dbReference type="EMBL" id="BPLR01000013">
    <property type="protein sequence ID" value="GIY91458.1"/>
    <property type="molecule type" value="Genomic_DNA"/>
</dbReference>
<proteinExistence type="predicted"/>
<evidence type="ECO:0000313" key="1">
    <source>
        <dbReference type="EMBL" id="GIY91458.1"/>
    </source>
</evidence>
<name>A0AAV4XCB4_CAEEX</name>
<protein>
    <submittedName>
        <fullName evidence="1">Uncharacterized protein</fullName>
    </submittedName>
</protein>
<dbReference type="AlphaFoldDB" id="A0AAV4XCB4"/>